<proteinExistence type="predicted"/>
<name>A0ABP0YD07_9ROSI</name>
<protein>
    <submittedName>
        <fullName evidence="1">Uncharacterized protein</fullName>
    </submittedName>
</protein>
<dbReference type="Proteomes" id="UP001642487">
    <property type="component" value="Chromosome 3"/>
</dbReference>
<dbReference type="EMBL" id="OZ021737">
    <property type="protein sequence ID" value="CAK9317530.1"/>
    <property type="molecule type" value="Genomic_DNA"/>
</dbReference>
<keyword evidence="2" id="KW-1185">Reference proteome</keyword>
<reference evidence="1 2" key="1">
    <citation type="submission" date="2024-03" db="EMBL/GenBank/DDBJ databases">
        <authorList>
            <person name="Gkanogiannis A."/>
            <person name="Becerra Lopez-Lavalle L."/>
        </authorList>
    </citation>
    <scope>NUCLEOTIDE SEQUENCE [LARGE SCALE GENOMIC DNA]</scope>
</reference>
<organism evidence="1 2">
    <name type="scientific">Citrullus colocynthis</name>
    <name type="common">colocynth</name>
    <dbReference type="NCBI Taxonomy" id="252529"/>
    <lineage>
        <taxon>Eukaryota</taxon>
        <taxon>Viridiplantae</taxon>
        <taxon>Streptophyta</taxon>
        <taxon>Embryophyta</taxon>
        <taxon>Tracheophyta</taxon>
        <taxon>Spermatophyta</taxon>
        <taxon>Magnoliopsida</taxon>
        <taxon>eudicotyledons</taxon>
        <taxon>Gunneridae</taxon>
        <taxon>Pentapetalae</taxon>
        <taxon>rosids</taxon>
        <taxon>fabids</taxon>
        <taxon>Cucurbitales</taxon>
        <taxon>Cucurbitaceae</taxon>
        <taxon>Benincaseae</taxon>
        <taxon>Citrullus</taxon>
    </lineage>
</organism>
<gene>
    <name evidence="1" type="ORF">CITCOLO1_LOCUS9435</name>
</gene>
<evidence type="ECO:0000313" key="2">
    <source>
        <dbReference type="Proteomes" id="UP001642487"/>
    </source>
</evidence>
<accession>A0ABP0YD07</accession>
<evidence type="ECO:0000313" key="1">
    <source>
        <dbReference type="EMBL" id="CAK9317530.1"/>
    </source>
</evidence>
<sequence length="107" mass="11963">MEEAASTDLTTFGPWRLTVASIQSEKADPAMRELARSPRSMASRIVTTATLDFEEEDQFDGPATVDLATNSRFTASWIATTVGFGFSDYWFTSVIDLFFACWISVRF</sequence>